<feature type="compositionally biased region" description="Low complexity" evidence="1">
    <location>
        <begin position="189"/>
        <end position="222"/>
    </location>
</feature>
<evidence type="ECO:0008006" key="6">
    <source>
        <dbReference type="Google" id="ProtNLM"/>
    </source>
</evidence>
<feature type="compositionally biased region" description="Low complexity" evidence="1">
    <location>
        <begin position="379"/>
        <end position="392"/>
    </location>
</feature>
<dbReference type="EMBL" id="MU006090">
    <property type="protein sequence ID" value="KAF2842090.1"/>
    <property type="molecule type" value="Genomic_DNA"/>
</dbReference>
<evidence type="ECO:0000256" key="3">
    <source>
        <dbReference type="SAM" id="SignalP"/>
    </source>
</evidence>
<feature type="transmembrane region" description="Helical" evidence="2">
    <location>
        <begin position="236"/>
        <end position="262"/>
    </location>
</feature>
<dbReference type="OrthoDB" id="5347452at2759"/>
<organism evidence="4 5">
    <name type="scientific">Patellaria atrata CBS 101060</name>
    <dbReference type="NCBI Taxonomy" id="1346257"/>
    <lineage>
        <taxon>Eukaryota</taxon>
        <taxon>Fungi</taxon>
        <taxon>Dikarya</taxon>
        <taxon>Ascomycota</taxon>
        <taxon>Pezizomycotina</taxon>
        <taxon>Dothideomycetes</taxon>
        <taxon>Dothideomycetes incertae sedis</taxon>
        <taxon>Patellariales</taxon>
        <taxon>Patellariaceae</taxon>
        <taxon>Patellaria</taxon>
    </lineage>
</organism>
<keyword evidence="5" id="KW-1185">Reference proteome</keyword>
<feature type="compositionally biased region" description="Polar residues" evidence="1">
    <location>
        <begin position="346"/>
        <end position="376"/>
    </location>
</feature>
<comment type="caution">
    <text evidence="4">The sequence shown here is derived from an EMBL/GenBank/DDBJ whole genome shotgun (WGS) entry which is preliminary data.</text>
</comment>
<evidence type="ECO:0000313" key="4">
    <source>
        <dbReference type="EMBL" id="KAF2842090.1"/>
    </source>
</evidence>
<evidence type="ECO:0000313" key="5">
    <source>
        <dbReference type="Proteomes" id="UP000799429"/>
    </source>
</evidence>
<evidence type="ECO:0000256" key="1">
    <source>
        <dbReference type="SAM" id="MobiDB-lite"/>
    </source>
</evidence>
<sequence>MQPNNYVPVLMVPALAVAMPWVGPSPTEAVQIDRSQGWSPAPTFGAERIEDGLFDLFKRQNNDDSLRTCGWIDADPASSLTCQSGRICATNSFYGVAGCCEPLGLDTCTLYTTCVPSSLMRSCTATNCLNNEQIVKCTQPGYPFCYNWLYDYITTTLTEFGCASAPWTFTVARTVTGGQNTIETSLAPPSVQTVTVTPSSDDSATSTDSTATSSSSAPVSATNERTNGDDDGGSNVGAIAGGVVGGVVGIAAIVGLVVFLLFRKKKNTNAGAVEPTSTTAPSSDPKPPIDPTYGQQSPPQQYNAPYGQQFQQNQYQQYPQQPATNTQSYYSPPVAAAQDTKVDYPSNVSEMPSTPALTAASPTSQDSKSNYPSNMSEMAGSPPASPAPQYSSVNPQPEIAQLDSTMVQPGQSPPQRNPEGNVVHEAP</sequence>
<dbReference type="AlphaFoldDB" id="A0A9P4SHV8"/>
<keyword evidence="3" id="KW-0732">Signal</keyword>
<dbReference type="Proteomes" id="UP000799429">
    <property type="component" value="Unassembled WGS sequence"/>
</dbReference>
<feature type="region of interest" description="Disordered" evidence="1">
    <location>
        <begin position="189"/>
        <end position="234"/>
    </location>
</feature>
<keyword evidence="2" id="KW-0812">Transmembrane</keyword>
<reference evidence="4" key="1">
    <citation type="journal article" date="2020" name="Stud. Mycol.">
        <title>101 Dothideomycetes genomes: a test case for predicting lifestyles and emergence of pathogens.</title>
        <authorList>
            <person name="Haridas S."/>
            <person name="Albert R."/>
            <person name="Binder M."/>
            <person name="Bloem J."/>
            <person name="Labutti K."/>
            <person name="Salamov A."/>
            <person name="Andreopoulos B."/>
            <person name="Baker S."/>
            <person name="Barry K."/>
            <person name="Bills G."/>
            <person name="Bluhm B."/>
            <person name="Cannon C."/>
            <person name="Castanera R."/>
            <person name="Culley D."/>
            <person name="Daum C."/>
            <person name="Ezra D."/>
            <person name="Gonzalez J."/>
            <person name="Henrissat B."/>
            <person name="Kuo A."/>
            <person name="Liang C."/>
            <person name="Lipzen A."/>
            <person name="Lutzoni F."/>
            <person name="Magnuson J."/>
            <person name="Mondo S."/>
            <person name="Nolan M."/>
            <person name="Ohm R."/>
            <person name="Pangilinan J."/>
            <person name="Park H.-J."/>
            <person name="Ramirez L."/>
            <person name="Alfaro M."/>
            <person name="Sun H."/>
            <person name="Tritt A."/>
            <person name="Yoshinaga Y."/>
            <person name="Zwiers L.-H."/>
            <person name="Turgeon B."/>
            <person name="Goodwin S."/>
            <person name="Spatafora J."/>
            <person name="Crous P."/>
            <person name="Grigoriev I."/>
        </authorList>
    </citation>
    <scope>NUCLEOTIDE SEQUENCE</scope>
    <source>
        <strain evidence="4">CBS 101060</strain>
    </source>
</reference>
<feature type="compositionally biased region" description="Polar residues" evidence="1">
    <location>
        <begin position="293"/>
        <end position="302"/>
    </location>
</feature>
<name>A0A9P4SHV8_9PEZI</name>
<keyword evidence="2" id="KW-0472">Membrane</keyword>
<protein>
    <recommendedName>
        <fullName evidence="6">Mid2 domain-containing protein</fullName>
    </recommendedName>
</protein>
<feature type="region of interest" description="Disordered" evidence="1">
    <location>
        <begin position="344"/>
        <end position="427"/>
    </location>
</feature>
<feature type="region of interest" description="Disordered" evidence="1">
    <location>
        <begin position="270"/>
        <end position="305"/>
    </location>
</feature>
<proteinExistence type="predicted"/>
<feature type="signal peptide" evidence="3">
    <location>
        <begin position="1"/>
        <end position="29"/>
    </location>
</feature>
<evidence type="ECO:0000256" key="2">
    <source>
        <dbReference type="SAM" id="Phobius"/>
    </source>
</evidence>
<gene>
    <name evidence="4" type="ORF">M501DRAFT_1013454</name>
</gene>
<accession>A0A9P4SHV8</accession>
<feature type="chain" id="PRO_5040348301" description="Mid2 domain-containing protein" evidence="3">
    <location>
        <begin position="30"/>
        <end position="427"/>
    </location>
</feature>
<keyword evidence="2" id="KW-1133">Transmembrane helix</keyword>